<accession>A0AAD3D0H2</accession>
<dbReference type="EMBL" id="BLLK01000050">
    <property type="protein sequence ID" value="GFH55598.1"/>
    <property type="molecule type" value="Genomic_DNA"/>
</dbReference>
<feature type="transmembrane region" description="Helical" evidence="2">
    <location>
        <begin position="9"/>
        <end position="30"/>
    </location>
</feature>
<organism evidence="3 4">
    <name type="scientific">Chaetoceros tenuissimus</name>
    <dbReference type="NCBI Taxonomy" id="426638"/>
    <lineage>
        <taxon>Eukaryota</taxon>
        <taxon>Sar</taxon>
        <taxon>Stramenopiles</taxon>
        <taxon>Ochrophyta</taxon>
        <taxon>Bacillariophyta</taxon>
        <taxon>Coscinodiscophyceae</taxon>
        <taxon>Chaetocerotophycidae</taxon>
        <taxon>Chaetocerotales</taxon>
        <taxon>Chaetocerotaceae</taxon>
        <taxon>Chaetoceros</taxon>
    </lineage>
</organism>
<evidence type="ECO:0000256" key="1">
    <source>
        <dbReference type="SAM" id="MobiDB-lite"/>
    </source>
</evidence>
<keyword evidence="2" id="KW-0472">Membrane</keyword>
<gene>
    <name evidence="3" type="ORF">CTEN210_12074</name>
</gene>
<name>A0AAD3D0H2_9STRA</name>
<dbReference type="AlphaFoldDB" id="A0AAD3D0H2"/>
<reference evidence="3 4" key="1">
    <citation type="journal article" date="2021" name="Sci. Rep.">
        <title>The genome of the diatom Chaetoceros tenuissimus carries an ancient integrated fragment of an extant virus.</title>
        <authorList>
            <person name="Hongo Y."/>
            <person name="Kimura K."/>
            <person name="Takaki Y."/>
            <person name="Yoshida Y."/>
            <person name="Baba S."/>
            <person name="Kobayashi G."/>
            <person name="Nagasaki K."/>
            <person name="Hano T."/>
            <person name="Tomaru Y."/>
        </authorList>
    </citation>
    <scope>NUCLEOTIDE SEQUENCE [LARGE SCALE GENOMIC DNA]</scope>
    <source>
        <strain evidence="3 4">NIES-3715</strain>
    </source>
</reference>
<protein>
    <submittedName>
        <fullName evidence="3">Uncharacterized protein</fullName>
    </submittedName>
</protein>
<dbReference type="Proteomes" id="UP001054902">
    <property type="component" value="Unassembled WGS sequence"/>
</dbReference>
<evidence type="ECO:0000313" key="3">
    <source>
        <dbReference type="EMBL" id="GFH55598.1"/>
    </source>
</evidence>
<keyword evidence="2" id="KW-0812">Transmembrane</keyword>
<sequence length="586" mass="67705">MVKLKNKALVIRPLVLITCTCVAYVIFMQLKIRSSFVRPTTTKNTRYYNLRKNHDGSTSNIQSNDDDKYADEMKERNDNDDDTTQNNQSGDDDQYADEQNEKLDTFNPFRDVWLSPSAPDEFSFSSHTCVNAHNRETEKNQPYRFIARTCQFDNLYYHPSNGTFHYFPSESEQMRLRQSQAYFLEFQESMTVSVGNVQDIIQAGKAPFGPKNEIVDWTKFAPAIHVENKTFASHAEIMTPKDLVMMVYQPFYGFNIGHLRDDFLSLFSMLDIFGLTEKQIFPFFHEHHFTDPDPYYRCAPYTGGKTREEWRNDRWKTCTKMYKRVYSKFLRFETHETGDIARTGIWLRGVNNFIGHANDTSIGTMKNRMLSGVEFVRIPKTLIGTGRLGQISCAGDCSIGRASQLYSFRNYLLRNIFYPNVKVEKSRKREGYITFSLPGGSSRPKEVTFFENIIPIAKALVGEDKVKVVDMANVTVQEEARIAMSSALLFVNQGGGSMSSVFMSRGSTVFLYTAGKMCPKPRGVDGYVRDNHWCVGKKKRFDHIFYESAGYIKPVWIDPVDRNNTAKIEDMMRGEYRRVMENWDLH</sequence>
<evidence type="ECO:0000256" key="2">
    <source>
        <dbReference type="SAM" id="Phobius"/>
    </source>
</evidence>
<evidence type="ECO:0000313" key="4">
    <source>
        <dbReference type="Proteomes" id="UP001054902"/>
    </source>
</evidence>
<comment type="caution">
    <text evidence="3">The sequence shown here is derived from an EMBL/GenBank/DDBJ whole genome shotgun (WGS) entry which is preliminary data.</text>
</comment>
<keyword evidence="4" id="KW-1185">Reference proteome</keyword>
<proteinExistence type="predicted"/>
<keyword evidence="2" id="KW-1133">Transmembrane helix</keyword>
<feature type="region of interest" description="Disordered" evidence="1">
    <location>
        <begin position="72"/>
        <end position="95"/>
    </location>
</feature>